<reference evidence="1 2" key="1">
    <citation type="submission" date="2019-10" db="EMBL/GenBank/DDBJ databases">
        <title>Assembly and Annotation for the nematode Trichostrongylus colubriformis.</title>
        <authorList>
            <person name="Martin J."/>
        </authorList>
    </citation>
    <scope>NUCLEOTIDE SEQUENCE [LARGE SCALE GENOMIC DNA]</scope>
    <source>
        <strain evidence="1">G859</strain>
        <tissue evidence="1">Whole worm</tissue>
    </source>
</reference>
<name>A0AAN8IJZ5_TRICO</name>
<proteinExistence type="predicted"/>
<accession>A0AAN8IJZ5</accession>
<gene>
    <name evidence="1" type="ORF">GCK32_021328</name>
</gene>
<comment type="caution">
    <text evidence="1">The sequence shown here is derived from an EMBL/GenBank/DDBJ whole genome shotgun (WGS) entry which is preliminary data.</text>
</comment>
<dbReference type="AlphaFoldDB" id="A0AAN8IJZ5"/>
<evidence type="ECO:0000313" key="1">
    <source>
        <dbReference type="EMBL" id="KAK5972152.1"/>
    </source>
</evidence>
<keyword evidence="2" id="KW-1185">Reference proteome</keyword>
<protein>
    <submittedName>
        <fullName evidence="1">Uncharacterized protein</fullName>
    </submittedName>
</protein>
<organism evidence="1 2">
    <name type="scientific">Trichostrongylus colubriformis</name>
    <name type="common">Black scour worm</name>
    <dbReference type="NCBI Taxonomy" id="6319"/>
    <lineage>
        <taxon>Eukaryota</taxon>
        <taxon>Metazoa</taxon>
        <taxon>Ecdysozoa</taxon>
        <taxon>Nematoda</taxon>
        <taxon>Chromadorea</taxon>
        <taxon>Rhabditida</taxon>
        <taxon>Rhabditina</taxon>
        <taxon>Rhabditomorpha</taxon>
        <taxon>Strongyloidea</taxon>
        <taxon>Trichostrongylidae</taxon>
        <taxon>Trichostrongylus</taxon>
    </lineage>
</organism>
<feature type="non-terminal residue" evidence="1">
    <location>
        <position position="1"/>
    </location>
</feature>
<dbReference type="Proteomes" id="UP001331761">
    <property type="component" value="Unassembled WGS sequence"/>
</dbReference>
<dbReference type="EMBL" id="WIXE01016955">
    <property type="protein sequence ID" value="KAK5972152.1"/>
    <property type="molecule type" value="Genomic_DNA"/>
</dbReference>
<sequence>DETVVAVASCGQIPTAIQFLELFRRKIKISSQDLERNTTRDWLPWLTR</sequence>
<evidence type="ECO:0000313" key="2">
    <source>
        <dbReference type="Proteomes" id="UP001331761"/>
    </source>
</evidence>